<reference evidence="7 8" key="1">
    <citation type="journal article" date="2019" name="Int. J. Syst. Evol. Microbiol.">
        <title>The Global Catalogue of Microorganisms (GCM) 10K type strain sequencing project: providing services to taxonomists for standard genome sequencing and annotation.</title>
        <authorList>
            <consortium name="The Broad Institute Genomics Platform"/>
            <consortium name="The Broad Institute Genome Sequencing Center for Infectious Disease"/>
            <person name="Wu L."/>
            <person name="Ma J."/>
        </authorList>
    </citation>
    <scope>NUCLEOTIDE SEQUENCE [LARGE SCALE GENOMIC DNA]</scope>
    <source>
        <strain evidence="7 8">JCM 1417</strain>
    </source>
</reference>
<feature type="transmembrane region" description="Helical" evidence="6">
    <location>
        <begin position="12"/>
        <end position="35"/>
    </location>
</feature>
<dbReference type="Proteomes" id="UP001501047">
    <property type="component" value="Unassembled WGS sequence"/>
</dbReference>
<keyword evidence="2" id="KW-1003">Cell membrane</keyword>
<dbReference type="InterPro" id="IPR002797">
    <property type="entry name" value="Polysacc_synth"/>
</dbReference>
<keyword evidence="5 6" id="KW-0472">Membrane</keyword>
<dbReference type="EMBL" id="BAAACI010000006">
    <property type="protein sequence ID" value="GAA0773256.1"/>
    <property type="molecule type" value="Genomic_DNA"/>
</dbReference>
<feature type="transmembrane region" description="Helical" evidence="6">
    <location>
        <begin position="83"/>
        <end position="105"/>
    </location>
</feature>
<gene>
    <name evidence="7" type="ORF">GCM10008908_21160</name>
</gene>
<accession>A0ABN1KQ59</accession>
<feature type="transmembrane region" description="Helical" evidence="6">
    <location>
        <begin position="362"/>
        <end position="381"/>
    </location>
</feature>
<keyword evidence="8" id="KW-1185">Reference proteome</keyword>
<sequence length="485" mass="54786">MSSGRRLLKNSGVYALVQILQKSIGLILIPIYTGLMVPAEKGISDTVVALVSFLSILFSLSLNAAIMRFYVDYKEDNKKLKEFWGSCIAFVALNCIIMSSVFIIFRRVLIEPFARGIEFFPFIFLGMISITLNAIYTIFQTTLQAKEESRKYALNNLAYFLVNLSLNLLFVVGFKRGSLGILLALAITDIIFFIYTVIVFIPTISLNIKKCYIVQALKYSLPLLPHSLSGWAVAMIDKLFLANFNGLSSPAIYSNGAQFGNIINVLTQAVNQAYVPWFFERMEDKEKNQNEIVKMSEILTIIYSVLAMGMSLFGPEIFKIMVNEEYYSGWMVIPFLSFAFVFNGIYYFFVNPLFFNKKGVKFIAIGTFTGAILNCILNVILIPKFDIIGASIASLVASMLSCSLVYYISRKIEPIEFNIIKLFSISFIFLIIGMSSFLLTDLSFWISILIKVLIVVIVFLILFIIYKKDIMDTLSKLKKGSNILK</sequence>
<evidence type="ECO:0000313" key="7">
    <source>
        <dbReference type="EMBL" id="GAA0773256.1"/>
    </source>
</evidence>
<dbReference type="PANTHER" id="PTHR30250:SF11">
    <property type="entry name" value="O-ANTIGEN TRANSPORTER-RELATED"/>
    <property type="match status" value="1"/>
</dbReference>
<keyword evidence="3 6" id="KW-0812">Transmembrane</keyword>
<feature type="transmembrane region" description="Helical" evidence="6">
    <location>
        <begin position="298"/>
        <end position="318"/>
    </location>
</feature>
<evidence type="ECO:0000256" key="2">
    <source>
        <dbReference type="ARBA" id="ARBA00022475"/>
    </source>
</evidence>
<feature type="transmembrane region" description="Helical" evidence="6">
    <location>
        <begin position="157"/>
        <end position="174"/>
    </location>
</feature>
<evidence type="ECO:0000256" key="1">
    <source>
        <dbReference type="ARBA" id="ARBA00004651"/>
    </source>
</evidence>
<proteinExistence type="predicted"/>
<keyword evidence="4 6" id="KW-1133">Transmembrane helix</keyword>
<comment type="subcellular location">
    <subcellularLocation>
        <location evidence="1">Cell membrane</location>
        <topology evidence="1">Multi-pass membrane protein</topology>
    </subcellularLocation>
</comment>
<dbReference type="Pfam" id="PF01943">
    <property type="entry name" value="Polysacc_synt"/>
    <property type="match status" value="1"/>
</dbReference>
<evidence type="ECO:0000256" key="4">
    <source>
        <dbReference type="ARBA" id="ARBA00022989"/>
    </source>
</evidence>
<dbReference type="InterPro" id="IPR050833">
    <property type="entry name" value="Poly_Biosynth_Transport"/>
</dbReference>
<feature type="transmembrane region" description="Helical" evidence="6">
    <location>
        <begin position="330"/>
        <end position="350"/>
    </location>
</feature>
<organism evidence="7 8">
    <name type="scientific">Clostridium subterminale</name>
    <dbReference type="NCBI Taxonomy" id="1550"/>
    <lineage>
        <taxon>Bacteria</taxon>
        <taxon>Bacillati</taxon>
        <taxon>Bacillota</taxon>
        <taxon>Clostridia</taxon>
        <taxon>Eubacteriales</taxon>
        <taxon>Clostridiaceae</taxon>
        <taxon>Clostridium</taxon>
    </lineage>
</organism>
<feature type="transmembrane region" description="Helical" evidence="6">
    <location>
        <begin position="180"/>
        <end position="201"/>
    </location>
</feature>
<evidence type="ECO:0000313" key="8">
    <source>
        <dbReference type="Proteomes" id="UP001501047"/>
    </source>
</evidence>
<feature type="transmembrane region" description="Helical" evidence="6">
    <location>
        <begin position="47"/>
        <end position="71"/>
    </location>
</feature>
<comment type="caution">
    <text evidence="7">The sequence shown here is derived from an EMBL/GenBank/DDBJ whole genome shotgun (WGS) entry which is preliminary data.</text>
</comment>
<feature type="transmembrane region" description="Helical" evidence="6">
    <location>
        <begin position="117"/>
        <end position="136"/>
    </location>
</feature>
<feature type="transmembrane region" description="Helical" evidence="6">
    <location>
        <begin position="444"/>
        <end position="466"/>
    </location>
</feature>
<evidence type="ECO:0000256" key="3">
    <source>
        <dbReference type="ARBA" id="ARBA00022692"/>
    </source>
</evidence>
<dbReference type="RefSeq" id="WP_343826251.1">
    <property type="nucleotide sequence ID" value="NZ_BAAACI010000006.1"/>
</dbReference>
<feature type="transmembrane region" description="Helical" evidence="6">
    <location>
        <begin position="387"/>
        <end position="407"/>
    </location>
</feature>
<name>A0ABN1KQ59_CLOSU</name>
<feature type="transmembrane region" description="Helical" evidence="6">
    <location>
        <begin position="419"/>
        <end position="438"/>
    </location>
</feature>
<evidence type="ECO:0000256" key="6">
    <source>
        <dbReference type="SAM" id="Phobius"/>
    </source>
</evidence>
<evidence type="ECO:0000256" key="5">
    <source>
        <dbReference type="ARBA" id="ARBA00023136"/>
    </source>
</evidence>
<protein>
    <submittedName>
        <fullName evidence="7">Oligosaccharide flippase family protein</fullName>
    </submittedName>
</protein>
<dbReference type="PANTHER" id="PTHR30250">
    <property type="entry name" value="PST FAMILY PREDICTED COLANIC ACID TRANSPORTER"/>
    <property type="match status" value="1"/>
</dbReference>